<reference evidence="2" key="1">
    <citation type="submission" date="2022-10" db="EMBL/GenBank/DDBJ databases">
        <title>Streptococcus didelphis as causative of fatal infections in opossums (Didelphis albiventris).</title>
        <authorList>
            <person name="Breyer G.M."/>
            <person name="Da Silva M.E.R.J."/>
            <person name="Siqueira F.M."/>
        </authorList>
    </citation>
    <scope>NUCLEOTIDE SEQUENCE [LARGE SCALE GENOMIC DNA]</scope>
    <source>
        <strain evidence="2">LBVP101/21</strain>
    </source>
</reference>
<name>A0ABY9LHS6_9STRE</name>
<sequence length="154" mass="17777">MLVELEASRQSQLKAMQDKFKVEVQEITNKERQRILLMKQEALKDLFDAALNRMKAFSKQEELAFMKKVFTNYQDQDIKVSLGEMTKEKLSQEDLAQLGELFPKLTFNPDTIAQEAGFIVSINQVDDTYLYSNLLGSIFKEESARISHVLFTES</sequence>
<keyword evidence="2" id="KW-1185">Reference proteome</keyword>
<proteinExistence type="predicted"/>
<gene>
    <name evidence="1" type="ORF">N1496_01820</name>
</gene>
<evidence type="ECO:0000313" key="1">
    <source>
        <dbReference type="EMBL" id="WMB28386.1"/>
    </source>
</evidence>
<protein>
    <submittedName>
        <fullName evidence="1">Uncharacterized protein</fullName>
    </submittedName>
</protein>
<accession>A0ABY9LHS6</accession>
<dbReference type="EMBL" id="CP110509">
    <property type="protein sequence ID" value="WMB28386.1"/>
    <property type="molecule type" value="Genomic_DNA"/>
</dbReference>
<dbReference type="Proteomes" id="UP001238096">
    <property type="component" value="Chromosome"/>
</dbReference>
<dbReference type="RefSeq" id="WP_306675888.1">
    <property type="nucleotide sequence ID" value="NZ_CP104407.1"/>
</dbReference>
<evidence type="ECO:0000313" key="2">
    <source>
        <dbReference type="Proteomes" id="UP001238096"/>
    </source>
</evidence>
<organism evidence="1 2">
    <name type="scientific">Streptococcus didelphis</name>
    <dbReference type="NCBI Taxonomy" id="102886"/>
    <lineage>
        <taxon>Bacteria</taxon>
        <taxon>Bacillati</taxon>
        <taxon>Bacillota</taxon>
        <taxon>Bacilli</taxon>
        <taxon>Lactobacillales</taxon>
        <taxon>Streptococcaceae</taxon>
        <taxon>Streptococcus</taxon>
    </lineage>
</organism>